<reference evidence="2" key="1">
    <citation type="journal article" date="2023" name="G3 (Bethesda)">
        <title>Genome assembly and association tests identify interacting loci associated with vigor, precocity, and sex in interspecific pistachio rootstocks.</title>
        <authorList>
            <person name="Palmer W."/>
            <person name="Jacygrad E."/>
            <person name="Sagayaradj S."/>
            <person name="Cavanaugh K."/>
            <person name="Han R."/>
            <person name="Bertier L."/>
            <person name="Beede B."/>
            <person name="Kafkas S."/>
            <person name="Golino D."/>
            <person name="Preece J."/>
            <person name="Michelmore R."/>
        </authorList>
    </citation>
    <scope>NUCLEOTIDE SEQUENCE [LARGE SCALE GENOMIC DNA]</scope>
</reference>
<protein>
    <submittedName>
        <fullName evidence="1">Uncharacterized protein</fullName>
    </submittedName>
</protein>
<gene>
    <name evidence="1" type="ORF">Patl1_20242</name>
</gene>
<comment type="caution">
    <text evidence="1">The sequence shown here is derived from an EMBL/GenBank/DDBJ whole genome shotgun (WGS) entry which is preliminary data.</text>
</comment>
<organism evidence="1 2">
    <name type="scientific">Pistacia atlantica</name>
    <dbReference type="NCBI Taxonomy" id="434234"/>
    <lineage>
        <taxon>Eukaryota</taxon>
        <taxon>Viridiplantae</taxon>
        <taxon>Streptophyta</taxon>
        <taxon>Embryophyta</taxon>
        <taxon>Tracheophyta</taxon>
        <taxon>Spermatophyta</taxon>
        <taxon>Magnoliopsida</taxon>
        <taxon>eudicotyledons</taxon>
        <taxon>Gunneridae</taxon>
        <taxon>Pentapetalae</taxon>
        <taxon>rosids</taxon>
        <taxon>malvids</taxon>
        <taxon>Sapindales</taxon>
        <taxon>Anacardiaceae</taxon>
        <taxon>Pistacia</taxon>
    </lineage>
</organism>
<evidence type="ECO:0000313" key="2">
    <source>
        <dbReference type="Proteomes" id="UP001164250"/>
    </source>
</evidence>
<evidence type="ECO:0000313" key="1">
    <source>
        <dbReference type="EMBL" id="KAJ0099720.1"/>
    </source>
</evidence>
<dbReference type="Proteomes" id="UP001164250">
    <property type="component" value="Chromosome 4"/>
</dbReference>
<keyword evidence="2" id="KW-1185">Reference proteome</keyword>
<name>A0ACC1BL04_9ROSI</name>
<dbReference type="EMBL" id="CM047900">
    <property type="protein sequence ID" value="KAJ0099720.1"/>
    <property type="molecule type" value="Genomic_DNA"/>
</dbReference>
<accession>A0ACC1BL04</accession>
<proteinExistence type="predicted"/>
<sequence>MESIVLYPSPAIGHVISMVELAKLTLNHKPSLSIHIIIFDAPFNAGSTAHYINKVSATIPSIIFHQLPTITLPPLIISSSPHHETLIFEVLHLNNPNLHQALISISTNYTISAFIADFFSACALSVTHKLNIPAYLFFTSGASVLSTFLYLPMIHKNITKNFKDVDTILQIPGVPPVPAKDMPKPLLKRDDKAYQFFLDCSINWSRSAAGIIVNTFEYLEQRALKAISGGLCVLDGSTPSVYCIGPEVEKRVRELMESEEGNSVRKQTIVMKNNAKAALSEGGSSIVALSSLVKTRK</sequence>